<dbReference type="eggNOG" id="COG4244">
    <property type="taxonomic scope" value="Bacteria"/>
</dbReference>
<feature type="transmembrane region" description="Helical" evidence="1">
    <location>
        <begin position="118"/>
        <end position="135"/>
    </location>
</feature>
<feature type="transmembrane region" description="Helical" evidence="1">
    <location>
        <begin position="89"/>
        <end position="106"/>
    </location>
</feature>
<feature type="domain" description="DUF2231" evidence="2">
    <location>
        <begin position="13"/>
        <end position="151"/>
    </location>
</feature>
<protein>
    <recommendedName>
        <fullName evidence="2">DUF2231 domain-containing protein</fullName>
    </recommendedName>
</protein>
<gene>
    <name evidence="3" type="ORF">Gilli_0354</name>
</gene>
<evidence type="ECO:0000313" key="3">
    <source>
        <dbReference type="EMBL" id="EHQ04502.1"/>
    </source>
</evidence>
<accession>H2BRI3</accession>
<dbReference type="InterPro" id="IPR019251">
    <property type="entry name" value="DUF2231_TM"/>
</dbReference>
<keyword evidence="4" id="KW-1185">Reference proteome</keyword>
<dbReference type="Pfam" id="PF09990">
    <property type="entry name" value="DUF2231"/>
    <property type="match status" value="1"/>
</dbReference>
<keyword evidence="1" id="KW-0812">Transmembrane</keyword>
<feature type="transmembrane region" description="Helical" evidence="1">
    <location>
        <begin position="12"/>
        <end position="31"/>
    </location>
</feature>
<evidence type="ECO:0000313" key="4">
    <source>
        <dbReference type="Proteomes" id="UP000003844"/>
    </source>
</evidence>
<sequence>MEQLPDFWRTEVLHPLFVHFPIALLIIATFFKIASVWGIGKFLELPGTILLIIGTIGGWLAIYTGNLADGIVSRTLCDPTVLKAHENNGYTMIWLFTAALVLDLFYQNNRFKFKRVELKGFVILLMIIGSGYLGYVGHLGAKLVYQQAAGVYIPSGNCAEFN</sequence>
<dbReference type="STRING" id="865937.Gilli_0354"/>
<keyword evidence="1" id="KW-1133">Transmembrane helix</keyword>
<evidence type="ECO:0000259" key="2">
    <source>
        <dbReference type="Pfam" id="PF09990"/>
    </source>
</evidence>
<keyword evidence="1" id="KW-0472">Membrane</keyword>
<dbReference type="EMBL" id="JH594605">
    <property type="protein sequence ID" value="EHQ04502.1"/>
    <property type="molecule type" value="Genomic_DNA"/>
</dbReference>
<dbReference type="AlphaFoldDB" id="H2BRI3"/>
<organism evidence="3 4">
    <name type="scientific">Gillisia limnaea (strain DSM 15749 / LMG 21470 / R-8282)</name>
    <dbReference type="NCBI Taxonomy" id="865937"/>
    <lineage>
        <taxon>Bacteria</taxon>
        <taxon>Pseudomonadati</taxon>
        <taxon>Bacteroidota</taxon>
        <taxon>Flavobacteriia</taxon>
        <taxon>Flavobacteriales</taxon>
        <taxon>Flavobacteriaceae</taxon>
        <taxon>Gillisia</taxon>
    </lineage>
</organism>
<dbReference type="Proteomes" id="UP000003844">
    <property type="component" value="Unassembled WGS sequence"/>
</dbReference>
<dbReference type="RefSeq" id="WP_006987394.1">
    <property type="nucleotide sequence ID" value="NZ_JH594605.1"/>
</dbReference>
<dbReference type="OrthoDB" id="5298381at2"/>
<evidence type="ECO:0000256" key="1">
    <source>
        <dbReference type="SAM" id="Phobius"/>
    </source>
</evidence>
<feature type="transmembrane region" description="Helical" evidence="1">
    <location>
        <begin position="43"/>
        <end position="62"/>
    </location>
</feature>
<name>H2BRI3_GILLR</name>
<reference evidence="4" key="1">
    <citation type="journal article" date="2012" name="Stand. Genomic Sci.">
        <title>Genome sequence of the Antarctic rhodopsins-containing flavobacterium Gillisia limnaea type strain (R-8282(T)).</title>
        <authorList>
            <person name="Riedel T."/>
            <person name="Held B."/>
            <person name="Nolan M."/>
            <person name="Lucas S."/>
            <person name="Lapidus A."/>
            <person name="Tice H."/>
            <person name="Del Rio T.G."/>
            <person name="Cheng J.F."/>
            <person name="Han C."/>
            <person name="Tapia R."/>
            <person name="Goodwin L.A."/>
            <person name="Pitluck S."/>
            <person name="Liolios K."/>
            <person name="Mavromatis K."/>
            <person name="Pagani I."/>
            <person name="Ivanova N."/>
            <person name="Mikhailova N."/>
            <person name="Pati A."/>
            <person name="Chen A."/>
            <person name="Palaniappan K."/>
            <person name="Land M."/>
            <person name="Rohde M."/>
            <person name="Tindall B.J."/>
            <person name="Detter J.C."/>
            <person name="Goker M."/>
            <person name="Bristow J."/>
            <person name="Eisen J.A."/>
            <person name="Markowitz V."/>
            <person name="Hugenholtz P."/>
            <person name="Kyrpides N.C."/>
            <person name="Klenk H.P."/>
            <person name="Woyke T."/>
        </authorList>
    </citation>
    <scope>NUCLEOTIDE SEQUENCE [LARGE SCALE GENOMIC DNA]</scope>
    <source>
        <strain evidence="4">DSM 15749 / LMG 21470 / R-8282</strain>
    </source>
</reference>
<dbReference type="HOGENOM" id="CLU_107155_5_1_10"/>
<proteinExistence type="predicted"/>